<sequence>MKTIRLTTILIVLFFYSCATYLPQYRQTTTSTQPTGKSVSHEFYLIGDAGNAEAGASTPALDAFKKALSGASGNSTAVFLGDNVYPAGLPKEGAEGRRLAEHRLNVQIEAVKGFKGETVFIPGNHDWYADGLKGLKLQEKYVEDALGKNTFLPENGCPIEKVNINDDVVLLVVDSEWYLADWDKNPDINDKCDGIRTREQFFEEFESQINKSQGKTLIVAMHHPLVSNGPHGGEYTFGSYLTPLPVLGNIKNYIRKTGGVSPQDIQDVNYRTLSKRLLTLAQQTDNMIFVSGHEHNLQYIINSNTPFIISGSGSKANGASLGADGEFAYGGQGFVKLSVYEDGSAWASFFGEQNNFESPLYQVEVIQPDKGIQLKDYPSSFPATTSSSVYSKEETTKGGLYRGVWGKHYRSEYSKEVRVKTVMLDTLLGGLTPVRKGGGHQSKSLRLKTKDGREFVMRAVRKSAVRFLQAVAFKDQFIQEEYKDTYSERLLLDFYTTAHPYASLTVGEMADVIGVLHANPSLYYVPKQNALGEYNDTYGDELYFIEERVDSGHGNVASFGNSNEIISTKDLLEELRSKDKASVDERLYIKSRLFDMLLGDWDRHEDQWRWAEFETSDGKKIYKPIPRDRDQVFSNFDGLFLSYATRVIPGLRLMQPYKAEIRNVRWFNDEPFPLDLAVLDEHDLNDWLEEAGLIQQRLTDDIIEKAFENFPAEMDKGILDKIKASLIARRGNLKDIARTYYHHLKKYPVISGTDKDDWFEITRLPDGKTRVQAFRIKGGEKSDKFIDVTYSSDETRQVWIYGLDDDDVFEVNGKGNDLIALKIIGGQNNDVYKINNRSRVKVYDFKSKKNTFETGVAKKLSDKYELNVYDHKKIKKNVNQLIPSIGFNPDDGLKIGLQNTFTINSLNRNPFSQQHRINVGYFFATSGYDVRYNGEFANVFGNWNLGIEGVYTSPNFAINFFGFGNESINNDDEFTLDFNRVRIRNLKASPKLIWRGKRGAYFSIGGSFEAVEVENTVGRFINISNVPTRVFENQNFVGGEVTYGYQNFNDRANPTLGMAFEITSGYKTNLDISENDFVYLIPQLRFTSKVDKAGAVVFATKFKGHFNFGDGFEFYQGASIGGSNGLRGFREQRFVGKRAYYQNTDLRFNLAKIRTGLFPVKFGVYGGFDYGRVWVEDDNSRRWHNSAGGGVFFNATGLVTANFSFFNSDDFNRFAFALGFNF</sequence>
<reference evidence="5 6" key="1">
    <citation type="submission" date="2020-01" db="EMBL/GenBank/DDBJ databases">
        <title>Leptobacterium flavescens.</title>
        <authorList>
            <person name="Wang G."/>
        </authorList>
    </citation>
    <scope>NUCLEOTIDE SEQUENCE [LARGE SCALE GENOMIC DNA]</scope>
    <source>
        <strain evidence="5 6">KCTC 22160</strain>
    </source>
</reference>
<evidence type="ECO:0000259" key="4">
    <source>
        <dbReference type="Pfam" id="PF03865"/>
    </source>
</evidence>
<dbReference type="SUPFAM" id="SSF56300">
    <property type="entry name" value="Metallo-dependent phosphatases"/>
    <property type="match status" value="1"/>
</dbReference>
<dbReference type="InterPro" id="IPR005565">
    <property type="entry name" value="Hemolysn_activator_HlyB_C"/>
</dbReference>
<keyword evidence="2" id="KW-0378">Hydrolase</keyword>
<dbReference type="Pfam" id="PF00149">
    <property type="entry name" value="Metallophos"/>
    <property type="match status" value="1"/>
</dbReference>
<proteinExistence type="predicted"/>
<dbReference type="PANTHER" id="PTHR10161:SF14">
    <property type="entry name" value="TARTRATE-RESISTANT ACID PHOSPHATASE TYPE 5"/>
    <property type="match status" value="1"/>
</dbReference>
<evidence type="ECO:0000259" key="3">
    <source>
        <dbReference type="Pfam" id="PF00149"/>
    </source>
</evidence>
<protein>
    <submittedName>
        <fullName evidence="5">Phosphoesterase</fullName>
    </submittedName>
</protein>
<dbReference type="EMBL" id="JAABOO010000003">
    <property type="protein sequence ID" value="NER14636.1"/>
    <property type="molecule type" value="Genomic_DNA"/>
</dbReference>
<evidence type="ECO:0000256" key="2">
    <source>
        <dbReference type="ARBA" id="ARBA00022801"/>
    </source>
</evidence>
<name>A0A6P0UW29_9FLAO</name>
<dbReference type="InterPro" id="IPR051558">
    <property type="entry name" value="Metallophosphoesterase_PAP"/>
</dbReference>
<dbReference type="AlphaFoldDB" id="A0A6P0UW29"/>
<keyword evidence="1" id="KW-0732">Signal</keyword>
<evidence type="ECO:0000256" key="1">
    <source>
        <dbReference type="ARBA" id="ARBA00022729"/>
    </source>
</evidence>
<feature type="domain" description="Calcineurin-like phosphoesterase" evidence="3">
    <location>
        <begin position="44"/>
        <end position="240"/>
    </location>
</feature>
<dbReference type="PROSITE" id="PS51257">
    <property type="entry name" value="PROKAR_LIPOPROTEIN"/>
    <property type="match status" value="1"/>
</dbReference>
<organism evidence="5 6">
    <name type="scientific">Leptobacterium flavescens</name>
    <dbReference type="NCBI Taxonomy" id="472055"/>
    <lineage>
        <taxon>Bacteria</taxon>
        <taxon>Pseudomonadati</taxon>
        <taxon>Bacteroidota</taxon>
        <taxon>Flavobacteriia</taxon>
        <taxon>Flavobacteriales</taxon>
        <taxon>Flavobacteriaceae</taxon>
        <taxon>Leptobacterium</taxon>
    </lineage>
</organism>
<dbReference type="RefSeq" id="WP_163607920.1">
    <property type="nucleotide sequence ID" value="NZ_JAABOO010000003.1"/>
</dbReference>
<dbReference type="Gene3D" id="3.60.21.10">
    <property type="match status" value="1"/>
</dbReference>
<evidence type="ECO:0000313" key="6">
    <source>
        <dbReference type="Proteomes" id="UP000468581"/>
    </source>
</evidence>
<feature type="domain" description="Haemolysin activator HlyB C-terminal" evidence="4">
    <location>
        <begin position="1082"/>
        <end position="1189"/>
    </location>
</feature>
<keyword evidence="6" id="KW-1185">Reference proteome</keyword>
<dbReference type="Pfam" id="PF03865">
    <property type="entry name" value="ShlB"/>
    <property type="match status" value="1"/>
</dbReference>
<evidence type="ECO:0000313" key="5">
    <source>
        <dbReference type="EMBL" id="NER14636.1"/>
    </source>
</evidence>
<accession>A0A6P0UW29</accession>
<gene>
    <name evidence="5" type="ORF">GWK08_14365</name>
</gene>
<dbReference type="Proteomes" id="UP000468581">
    <property type="component" value="Unassembled WGS sequence"/>
</dbReference>
<dbReference type="InterPro" id="IPR029052">
    <property type="entry name" value="Metallo-depent_PP-like"/>
</dbReference>
<comment type="caution">
    <text evidence="5">The sequence shown here is derived from an EMBL/GenBank/DDBJ whole genome shotgun (WGS) entry which is preliminary data.</text>
</comment>
<dbReference type="InterPro" id="IPR004843">
    <property type="entry name" value="Calcineurin-like_PHP"/>
</dbReference>
<dbReference type="PANTHER" id="PTHR10161">
    <property type="entry name" value="TARTRATE-RESISTANT ACID PHOSPHATASE TYPE 5"/>
    <property type="match status" value="1"/>
</dbReference>
<dbReference type="GO" id="GO:0016787">
    <property type="term" value="F:hydrolase activity"/>
    <property type="evidence" value="ECO:0007669"/>
    <property type="project" value="UniProtKB-KW"/>
</dbReference>